<gene>
    <name evidence="4" type="ORF">F9802_05545</name>
</gene>
<evidence type="ECO:0000256" key="1">
    <source>
        <dbReference type="ARBA" id="ARBA00009481"/>
    </source>
</evidence>
<dbReference type="Gene3D" id="3.40.50.2000">
    <property type="entry name" value="Glycogen Phosphorylase B"/>
    <property type="match status" value="2"/>
</dbReference>
<dbReference type="InterPro" id="IPR001296">
    <property type="entry name" value="Glyco_trans_1"/>
</dbReference>
<dbReference type="GO" id="GO:0016757">
    <property type="term" value="F:glycosyltransferase activity"/>
    <property type="evidence" value="ECO:0007669"/>
    <property type="project" value="InterPro"/>
</dbReference>
<dbReference type="CDD" id="cd03812">
    <property type="entry name" value="GT4_CapH-like"/>
    <property type="match status" value="1"/>
</dbReference>
<dbReference type="Pfam" id="PF13439">
    <property type="entry name" value="Glyco_transf_4"/>
    <property type="match status" value="1"/>
</dbReference>
<accession>A0A6I1FMB7</accession>
<dbReference type="PANTHER" id="PTHR45947:SF3">
    <property type="entry name" value="SULFOQUINOVOSYL TRANSFERASE SQD2"/>
    <property type="match status" value="1"/>
</dbReference>
<evidence type="ECO:0000313" key="5">
    <source>
        <dbReference type="Proteomes" id="UP000429595"/>
    </source>
</evidence>
<protein>
    <submittedName>
        <fullName evidence="4">Glycosyltransferase</fullName>
    </submittedName>
</protein>
<organism evidence="4 5">
    <name type="scientific">Bacillus aerolatus</name>
    <dbReference type="NCBI Taxonomy" id="2653354"/>
    <lineage>
        <taxon>Bacteria</taxon>
        <taxon>Bacillati</taxon>
        <taxon>Bacillota</taxon>
        <taxon>Bacilli</taxon>
        <taxon>Bacillales</taxon>
        <taxon>Bacillaceae</taxon>
        <taxon>Bacillus</taxon>
    </lineage>
</organism>
<dbReference type="AlphaFoldDB" id="A0A6I1FMB7"/>
<dbReference type="Proteomes" id="UP000429595">
    <property type="component" value="Unassembled WGS sequence"/>
</dbReference>
<dbReference type="InterPro" id="IPR050194">
    <property type="entry name" value="Glycosyltransferase_grp1"/>
</dbReference>
<reference evidence="4 5" key="1">
    <citation type="submission" date="2019-10" db="EMBL/GenBank/DDBJ databases">
        <title>Bacillus aerolatum sp. nov., isolated from bioaerosol of sport playgrounds.</title>
        <authorList>
            <person name="Chen P."/>
            <person name="Zhang G."/>
        </authorList>
    </citation>
    <scope>NUCLEOTIDE SEQUENCE [LARGE SCALE GENOMIC DNA]</scope>
    <source>
        <strain evidence="4 5">CX253</strain>
    </source>
</reference>
<keyword evidence="4" id="KW-0808">Transferase</keyword>
<comment type="similarity">
    <text evidence="1">Belongs to the glycosyltransferase group 1 family. Glycosyltransferase 4 subfamily.</text>
</comment>
<dbReference type="EMBL" id="WEIO01000002">
    <property type="protein sequence ID" value="KAB7708169.1"/>
    <property type="molecule type" value="Genomic_DNA"/>
</dbReference>
<proteinExistence type="inferred from homology"/>
<feature type="domain" description="Glycosyltransferase subfamily 4-like N-terminal" evidence="3">
    <location>
        <begin position="20"/>
        <end position="183"/>
    </location>
</feature>
<evidence type="ECO:0000259" key="2">
    <source>
        <dbReference type="Pfam" id="PF00534"/>
    </source>
</evidence>
<dbReference type="PANTHER" id="PTHR45947">
    <property type="entry name" value="SULFOQUINOVOSYL TRANSFERASE SQD2"/>
    <property type="match status" value="1"/>
</dbReference>
<evidence type="ECO:0000259" key="3">
    <source>
        <dbReference type="Pfam" id="PF13439"/>
    </source>
</evidence>
<evidence type="ECO:0000313" key="4">
    <source>
        <dbReference type="EMBL" id="KAB7708169.1"/>
    </source>
</evidence>
<dbReference type="SUPFAM" id="SSF53756">
    <property type="entry name" value="UDP-Glycosyltransferase/glycogen phosphorylase"/>
    <property type="match status" value="1"/>
</dbReference>
<comment type="caution">
    <text evidence="4">The sequence shown here is derived from an EMBL/GenBank/DDBJ whole genome shotgun (WGS) entry which is preliminary data.</text>
</comment>
<dbReference type="RefSeq" id="WP_152150154.1">
    <property type="nucleotide sequence ID" value="NZ_WEIO01000002.1"/>
</dbReference>
<name>A0A6I1FMB7_9BACI</name>
<feature type="domain" description="Glycosyl transferase family 1" evidence="2">
    <location>
        <begin position="200"/>
        <end position="316"/>
    </location>
</feature>
<sequence length="383" mass="42845">MTKPGYPKRVLHIVSSMGRGGAETLIMNIYRNIDRMKVQFDFVTHSHGKGDYDDEIKSMGGKIYSIPSLGTAGPINYVKRLKDVMSANDYAAVHAHTDYQSGFPALAAKMCGIEHRICHSHSNNWLKQNGLKERFMLKTLQAVIKFSATRFCSCSEEAAGFLFGKSAIMNNKVDILKNGIDMSQYTHSDPGTGSRKSVLKELHLAEETKIIGHVGRFSESKNHLFILKILKSIAEEDSRFVAILIGDGPLRETIEKEAEKLGLIKHIRFLGVRTDIPRLMNAFDVFLFPSLFEGFGIVMLEAQSSGIPCVASSSVPSSTDMGLGLVKYLNLDDHMDQWRDSIKAAIFIERPNKNLIIKNISELGFNIQESLNDWLRLYGLQNQ</sequence>
<dbReference type="Pfam" id="PF00534">
    <property type="entry name" value="Glycos_transf_1"/>
    <property type="match status" value="1"/>
</dbReference>
<dbReference type="InterPro" id="IPR028098">
    <property type="entry name" value="Glyco_trans_4-like_N"/>
</dbReference>
<keyword evidence="5" id="KW-1185">Reference proteome</keyword>